<feature type="compositionally biased region" description="Basic and acidic residues" evidence="1">
    <location>
        <begin position="156"/>
        <end position="166"/>
    </location>
</feature>
<reference evidence="2" key="1">
    <citation type="journal article" date="2022" name="bioRxiv">
        <title>Sequencing and chromosome-scale assembly of the giantPleurodeles waltlgenome.</title>
        <authorList>
            <person name="Brown T."/>
            <person name="Elewa A."/>
            <person name="Iarovenko S."/>
            <person name="Subramanian E."/>
            <person name="Araus A.J."/>
            <person name="Petzold A."/>
            <person name="Susuki M."/>
            <person name="Suzuki K.-i.T."/>
            <person name="Hayashi T."/>
            <person name="Toyoda A."/>
            <person name="Oliveira C."/>
            <person name="Osipova E."/>
            <person name="Leigh N.D."/>
            <person name="Simon A."/>
            <person name="Yun M.H."/>
        </authorList>
    </citation>
    <scope>NUCLEOTIDE SEQUENCE</scope>
    <source>
        <strain evidence="2">20211129_DDA</strain>
        <tissue evidence="2">Liver</tissue>
    </source>
</reference>
<gene>
    <name evidence="2" type="ORF">NDU88_002794</name>
</gene>
<comment type="caution">
    <text evidence="2">The sequence shown here is derived from an EMBL/GenBank/DDBJ whole genome shotgun (WGS) entry which is preliminary data.</text>
</comment>
<dbReference type="Proteomes" id="UP001066276">
    <property type="component" value="Chromosome 3_1"/>
</dbReference>
<evidence type="ECO:0000313" key="3">
    <source>
        <dbReference type="Proteomes" id="UP001066276"/>
    </source>
</evidence>
<organism evidence="2 3">
    <name type="scientific">Pleurodeles waltl</name>
    <name type="common">Iberian ribbed newt</name>
    <dbReference type="NCBI Taxonomy" id="8319"/>
    <lineage>
        <taxon>Eukaryota</taxon>
        <taxon>Metazoa</taxon>
        <taxon>Chordata</taxon>
        <taxon>Craniata</taxon>
        <taxon>Vertebrata</taxon>
        <taxon>Euteleostomi</taxon>
        <taxon>Amphibia</taxon>
        <taxon>Batrachia</taxon>
        <taxon>Caudata</taxon>
        <taxon>Salamandroidea</taxon>
        <taxon>Salamandridae</taxon>
        <taxon>Pleurodelinae</taxon>
        <taxon>Pleurodeles</taxon>
    </lineage>
</organism>
<protein>
    <submittedName>
        <fullName evidence="2">Uncharacterized protein</fullName>
    </submittedName>
</protein>
<evidence type="ECO:0000256" key="1">
    <source>
        <dbReference type="SAM" id="MobiDB-lite"/>
    </source>
</evidence>
<sequence length="208" mass="24685">MLYWLATHDVSPKWYLLSEIKRAQNKRACWQLHSLLPPIKRLYKPESPSPQRNKKTLFLVAFRYTLFRRLWVQNWTYLYQKRQWRKPSPRFNLRKRQDLTVDTLLHCHERHSPHVCKASRTAFANLVAQSETHCRLCCGLFFLHYSANQWRERQGEAEHEAKDEPGRAIAELGAADRGKKRKGGTETPRERFPWIDRNFIRAMNGGAA</sequence>
<feature type="compositionally biased region" description="Basic and acidic residues" evidence="1">
    <location>
        <begin position="183"/>
        <end position="193"/>
    </location>
</feature>
<keyword evidence="3" id="KW-1185">Reference proteome</keyword>
<evidence type="ECO:0000313" key="2">
    <source>
        <dbReference type="EMBL" id="KAJ1186009.1"/>
    </source>
</evidence>
<proteinExistence type="predicted"/>
<feature type="region of interest" description="Disordered" evidence="1">
    <location>
        <begin position="156"/>
        <end position="193"/>
    </location>
</feature>
<dbReference type="AlphaFoldDB" id="A0AAV7UDE2"/>
<accession>A0AAV7UDE2</accession>
<name>A0AAV7UDE2_PLEWA</name>
<dbReference type="EMBL" id="JANPWB010000005">
    <property type="protein sequence ID" value="KAJ1186009.1"/>
    <property type="molecule type" value="Genomic_DNA"/>
</dbReference>